<proteinExistence type="predicted"/>
<feature type="compositionally biased region" description="Basic and acidic residues" evidence="1">
    <location>
        <begin position="28"/>
        <end position="102"/>
    </location>
</feature>
<dbReference type="SMART" id="SM00696">
    <property type="entry name" value="DM9"/>
    <property type="match status" value="1"/>
</dbReference>
<evidence type="ECO:0000313" key="3">
    <source>
        <dbReference type="Proteomes" id="UP000383932"/>
    </source>
</evidence>
<name>A0A5N5QX36_9AGAM</name>
<feature type="compositionally biased region" description="Pro residues" evidence="1">
    <location>
        <begin position="148"/>
        <end position="160"/>
    </location>
</feature>
<dbReference type="Pfam" id="PF11901">
    <property type="entry name" value="DM9"/>
    <property type="match status" value="2"/>
</dbReference>
<organism evidence="2 3">
    <name type="scientific">Ceratobasidium theobromae</name>
    <dbReference type="NCBI Taxonomy" id="1582974"/>
    <lineage>
        <taxon>Eukaryota</taxon>
        <taxon>Fungi</taxon>
        <taxon>Dikarya</taxon>
        <taxon>Basidiomycota</taxon>
        <taxon>Agaricomycotina</taxon>
        <taxon>Agaricomycetes</taxon>
        <taxon>Cantharellales</taxon>
        <taxon>Ceratobasidiaceae</taxon>
        <taxon>Ceratobasidium</taxon>
    </lineage>
</organism>
<reference evidence="2 3" key="1">
    <citation type="journal article" date="2019" name="Fungal Biol. Biotechnol.">
        <title>Draft genome sequence of fastidious pathogen Ceratobasidium theobromae, which causes vascular-streak dieback in Theobroma cacao.</title>
        <authorList>
            <person name="Ali S.S."/>
            <person name="Asman A."/>
            <person name="Shao J."/>
            <person name="Firmansyah A.P."/>
            <person name="Susilo A.W."/>
            <person name="Rosmana A."/>
            <person name="McMahon P."/>
            <person name="Junaid M."/>
            <person name="Guest D."/>
            <person name="Kheng T.Y."/>
            <person name="Meinhardt L.W."/>
            <person name="Bailey B.A."/>
        </authorList>
    </citation>
    <scope>NUCLEOTIDE SEQUENCE [LARGE SCALE GENOMIC DNA]</scope>
    <source>
        <strain evidence="2 3">CT2</strain>
    </source>
</reference>
<feature type="region of interest" description="Disordered" evidence="1">
    <location>
        <begin position="1"/>
        <end position="193"/>
    </location>
</feature>
<gene>
    <name evidence="2" type="ORF">CTheo_443</name>
</gene>
<sequence length="472" mass="50177">MGGSSDSEGSDSGRSDSSFKKGKKDKKEKKDKDKKGSGDEKHKDKKDKDKKDKDKKDKDKKKDKESGDEHGKKDKKDKDNKDNKDGKHKDEDKDKHKDEHKPGSQLTSHIAHALEGTHLGGLAQEFLSGGGGHGRDAPTAPGAASGPGPAPTIPSNPPTGPQTGASGQRIPCSTTDPFPAQAAGPEAPFKDSSGQPVYVGSALVGDANVQPCRITPAVCYIAVNGVETQHSGRYDLLPLTDAMEWVLASGGAPPPGKRVVEGGVENGSPLQHACARVSGVMLPGKAGSVIGGAQIPAGGTAHLFTQDYFVFGHRIPCNTSQDIPEAVFNTHTDFTDLGGQRVYVASALMENSVHPCKCAPHLEPPCRVPYGGAEHEHNGRYDILPITHDMEWVPCSNGGLPYGKTPVEGNPPSRGYEGDHPLYHAYAVIEGVKVPGKTGPHLGAANIPFGGREMVFTDGYYILCWKEQQSYY</sequence>
<dbReference type="InterPro" id="IPR006616">
    <property type="entry name" value="DM9_repeat"/>
</dbReference>
<evidence type="ECO:0000313" key="2">
    <source>
        <dbReference type="EMBL" id="KAB5596171.1"/>
    </source>
</evidence>
<feature type="compositionally biased region" description="Low complexity" evidence="1">
    <location>
        <begin position="137"/>
        <end position="147"/>
    </location>
</feature>
<dbReference type="Proteomes" id="UP000383932">
    <property type="component" value="Unassembled WGS sequence"/>
</dbReference>
<dbReference type="PANTHER" id="PTHR31649">
    <property type="entry name" value="AGAP009604-PA"/>
    <property type="match status" value="1"/>
</dbReference>
<feature type="compositionally biased region" description="Polar residues" evidence="1">
    <location>
        <begin position="161"/>
        <end position="176"/>
    </location>
</feature>
<feature type="compositionally biased region" description="Low complexity" evidence="1">
    <location>
        <begin position="1"/>
        <end position="10"/>
    </location>
</feature>
<comment type="caution">
    <text evidence="2">The sequence shown here is derived from an EMBL/GenBank/DDBJ whole genome shotgun (WGS) entry which is preliminary data.</text>
</comment>
<protein>
    <submittedName>
        <fullName evidence="2">Uncharacterized protein</fullName>
    </submittedName>
</protein>
<evidence type="ECO:0000256" key="1">
    <source>
        <dbReference type="SAM" id="MobiDB-lite"/>
    </source>
</evidence>
<dbReference type="PANTHER" id="PTHR31649:SF1">
    <property type="entry name" value="FARNESOIC ACID O-METHYL TRANSFERASE DOMAIN-CONTAINING PROTEIN"/>
    <property type="match status" value="1"/>
</dbReference>
<dbReference type="EMBL" id="SSOP01000003">
    <property type="protein sequence ID" value="KAB5596171.1"/>
    <property type="molecule type" value="Genomic_DNA"/>
</dbReference>
<keyword evidence="3" id="KW-1185">Reference proteome</keyword>
<dbReference type="AlphaFoldDB" id="A0A5N5QX36"/>
<dbReference type="OrthoDB" id="2142040at2759"/>
<accession>A0A5N5QX36</accession>